<keyword evidence="3" id="KW-1185">Reference proteome</keyword>
<sequence length="77" mass="8460">MPLHPAPSVPSGGMDKRSERPGRLWLDLLHRFLDANGGKMNGKLLLAIVVVALVVIVGFVAFRLVLVDMILTLRDSR</sequence>
<accession>A0A1G9RBW0</accession>
<organism evidence="2 3">
    <name type="scientific">Nonomuraea maritima</name>
    <dbReference type="NCBI Taxonomy" id="683260"/>
    <lineage>
        <taxon>Bacteria</taxon>
        <taxon>Bacillati</taxon>
        <taxon>Actinomycetota</taxon>
        <taxon>Actinomycetes</taxon>
        <taxon>Streptosporangiales</taxon>
        <taxon>Streptosporangiaceae</taxon>
        <taxon>Nonomuraea</taxon>
    </lineage>
</organism>
<keyword evidence="1" id="KW-0472">Membrane</keyword>
<reference evidence="2 3" key="1">
    <citation type="submission" date="2016-10" db="EMBL/GenBank/DDBJ databases">
        <authorList>
            <person name="de Groot N.N."/>
        </authorList>
    </citation>
    <scope>NUCLEOTIDE SEQUENCE [LARGE SCALE GENOMIC DNA]</scope>
    <source>
        <strain evidence="2 3">CGMCC 4.5681</strain>
    </source>
</reference>
<dbReference type="EMBL" id="FNFB01000044">
    <property type="protein sequence ID" value="SDM19885.1"/>
    <property type="molecule type" value="Genomic_DNA"/>
</dbReference>
<evidence type="ECO:0000256" key="1">
    <source>
        <dbReference type="SAM" id="Phobius"/>
    </source>
</evidence>
<evidence type="ECO:0000313" key="2">
    <source>
        <dbReference type="EMBL" id="SDM19885.1"/>
    </source>
</evidence>
<keyword evidence="1" id="KW-0812">Transmembrane</keyword>
<dbReference type="AlphaFoldDB" id="A0A1G9RBW0"/>
<proteinExistence type="predicted"/>
<protein>
    <submittedName>
        <fullName evidence="2">Uncharacterized protein</fullName>
    </submittedName>
</protein>
<keyword evidence="1" id="KW-1133">Transmembrane helix</keyword>
<gene>
    <name evidence="2" type="ORF">SAMN05421874_14413</name>
</gene>
<dbReference type="STRING" id="683260.SAMN05421874_14413"/>
<evidence type="ECO:0000313" key="3">
    <source>
        <dbReference type="Proteomes" id="UP000198683"/>
    </source>
</evidence>
<dbReference type="Proteomes" id="UP000198683">
    <property type="component" value="Unassembled WGS sequence"/>
</dbReference>
<name>A0A1G9RBW0_9ACTN</name>
<feature type="transmembrane region" description="Helical" evidence="1">
    <location>
        <begin position="44"/>
        <end position="67"/>
    </location>
</feature>